<keyword evidence="1" id="KW-0732">Signal</keyword>
<sequence length="814" mass="90711" precursor="true">MARITFATSRMRMQQPLAAKAALSLLMMSLLATVAVAAKPELPKTPEAIRQFVATNCYDCHQGDASEGGLDFEQLSFDLQDHAVQDRWVRIFDRVEAEEMPPTDYGEADESEKEKFLAATRLHLQRQQVSQHETRGRVQARRLTRTQVERSLQDLLGIDIPLTDFLPEETRSHRYTTVADGQSMSHFQLDAHLKTVDLALDEALRRALSAEDVYEKDFDAQGVARTNPKRRCREPEMREGKAVIWSSGLIYYGRIPATTARADGWYHFDVSVSGLKPPKTGGVWSTVRTGLCVSTAPLLQEVTTFEAMPEPKTISFDAWLPKGHMLEIRPGDATLKKGRFSGGQVGVGEGEPQDLPGIAFDRITMKRIHQNGDDDHVRQLLFGDLPVAPHKDKKKPYQVITKTPREDAARLMLAFANRAFRRPVAADEIAPYVEGVQAAIDSGDDFVATMRMGYRALLCSPRFLYFSEIPGSLDDHAVATRLSYLLTGSTPDEQLRQLADAGKLQDKKVLQAEAARLLEGEHGRRFVHDFAAEWLDLDQINFTTPDRKLYRGFDTIVQQSMLNETETFLETMLAENQSVAQLIDADYTYLDSRLARYYQIDGVEGDELRQVKLEPNSHRGGLITQGAVLKVTANGSNTSPVLRGVWMLERILGETVPPPPTNVPAVEPDIRGATTIREQLAKHRSHGECSSCHAKIDPPGFALENFDPSGQWRDNYITMAGAKKKKGPVIDAGYQMADGREFKDLQEFQSLTISKPRKLAACFAEQLLIYGTGAPITFVDREAVEAIVDESASDDYGMRSIVQAVVASPVFLSK</sequence>
<feature type="domain" description="DUF1588" evidence="4">
    <location>
        <begin position="619"/>
        <end position="715"/>
    </location>
</feature>
<evidence type="ECO:0000259" key="6">
    <source>
        <dbReference type="Pfam" id="PF07635"/>
    </source>
</evidence>
<organism evidence="8 9">
    <name type="scientific">Blastopirellula retiformator</name>
    <dbReference type="NCBI Taxonomy" id="2527970"/>
    <lineage>
        <taxon>Bacteria</taxon>
        <taxon>Pseudomonadati</taxon>
        <taxon>Planctomycetota</taxon>
        <taxon>Planctomycetia</taxon>
        <taxon>Pirellulales</taxon>
        <taxon>Pirellulaceae</taxon>
        <taxon>Blastopirellula</taxon>
    </lineage>
</organism>
<evidence type="ECO:0000259" key="4">
    <source>
        <dbReference type="Pfam" id="PF07627"/>
    </source>
</evidence>
<keyword evidence="9" id="KW-1185">Reference proteome</keyword>
<feature type="signal peptide" evidence="1">
    <location>
        <begin position="1"/>
        <end position="37"/>
    </location>
</feature>
<accession>A0A5C5V360</accession>
<dbReference type="InterPro" id="IPR013043">
    <property type="entry name" value="DUF1595"/>
</dbReference>
<dbReference type="InterPro" id="IPR013042">
    <property type="entry name" value="DUF1592"/>
</dbReference>
<evidence type="ECO:0000259" key="2">
    <source>
        <dbReference type="Pfam" id="PF07624"/>
    </source>
</evidence>
<dbReference type="InterPro" id="IPR013036">
    <property type="entry name" value="DUF1587"/>
</dbReference>
<gene>
    <name evidence="8" type="ORF">Enr8_27940</name>
</gene>
<dbReference type="OrthoDB" id="175242at2"/>
<dbReference type="InterPro" id="IPR013039">
    <property type="entry name" value="DUF1588"/>
</dbReference>
<comment type="caution">
    <text evidence="8">The sequence shown here is derived from an EMBL/GenBank/DDBJ whole genome shotgun (WGS) entry which is preliminary data.</text>
</comment>
<dbReference type="Proteomes" id="UP000318878">
    <property type="component" value="Unassembled WGS sequence"/>
</dbReference>
<dbReference type="EMBL" id="SJPF01000003">
    <property type="protein sequence ID" value="TWT32978.1"/>
    <property type="molecule type" value="Genomic_DNA"/>
</dbReference>
<feature type="domain" description="DUF1595" evidence="7">
    <location>
        <begin position="408"/>
        <end position="468"/>
    </location>
</feature>
<feature type="domain" description="DUF1585" evidence="2">
    <location>
        <begin position="738"/>
        <end position="811"/>
    </location>
</feature>
<dbReference type="Pfam" id="PF07626">
    <property type="entry name" value="PSD3"/>
    <property type="match status" value="1"/>
</dbReference>
<protein>
    <submittedName>
        <fullName evidence="8">Planctomycete cytochrome C</fullName>
    </submittedName>
</protein>
<dbReference type="AlphaFoldDB" id="A0A5C5V360"/>
<dbReference type="Pfam" id="PF07635">
    <property type="entry name" value="PSCyt1"/>
    <property type="match status" value="1"/>
</dbReference>
<feature type="chain" id="PRO_5022868432" evidence="1">
    <location>
        <begin position="38"/>
        <end position="814"/>
    </location>
</feature>
<evidence type="ECO:0000256" key="1">
    <source>
        <dbReference type="SAM" id="SignalP"/>
    </source>
</evidence>
<evidence type="ECO:0000259" key="5">
    <source>
        <dbReference type="Pfam" id="PF07631"/>
    </source>
</evidence>
<name>A0A5C5V360_9BACT</name>
<dbReference type="InterPro" id="IPR011429">
    <property type="entry name" value="Cyt_c_Planctomycete-type"/>
</dbReference>
<feature type="domain" description="Cytochrome C Planctomycete-type" evidence="6">
    <location>
        <begin position="57"/>
        <end position="104"/>
    </location>
</feature>
<dbReference type="Pfam" id="PF07624">
    <property type="entry name" value="PSD2"/>
    <property type="match status" value="1"/>
</dbReference>
<evidence type="ECO:0000259" key="7">
    <source>
        <dbReference type="Pfam" id="PF07637"/>
    </source>
</evidence>
<evidence type="ECO:0000259" key="3">
    <source>
        <dbReference type="Pfam" id="PF07626"/>
    </source>
</evidence>
<dbReference type="Pfam" id="PF07627">
    <property type="entry name" value="PSCyt3"/>
    <property type="match status" value="1"/>
</dbReference>
<dbReference type="Pfam" id="PF07631">
    <property type="entry name" value="PSD4"/>
    <property type="match status" value="1"/>
</dbReference>
<feature type="domain" description="DUF1587" evidence="3">
    <location>
        <begin position="141"/>
        <end position="204"/>
    </location>
</feature>
<proteinExistence type="predicted"/>
<reference evidence="8 9" key="1">
    <citation type="submission" date="2019-02" db="EMBL/GenBank/DDBJ databases">
        <title>Deep-cultivation of Planctomycetes and their phenomic and genomic characterization uncovers novel biology.</title>
        <authorList>
            <person name="Wiegand S."/>
            <person name="Jogler M."/>
            <person name="Boedeker C."/>
            <person name="Pinto D."/>
            <person name="Vollmers J."/>
            <person name="Rivas-Marin E."/>
            <person name="Kohn T."/>
            <person name="Peeters S.H."/>
            <person name="Heuer A."/>
            <person name="Rast P."/>
            <person name="Oberbeckmann S."/>
            <person name="Bunk B."/>
            <person name="Jeske O."/>
            <person name="Meyerdierks A."/>
            <person name="Storesund J.E."/>
            <person name="Kallscheuer N."/>
            <person name="Luecker S."/>
            <person name="Lage O.M."/>
            <person name="Pohl T."/>
            <person name="Merkel B.J."/>
            <person name="Hornburger P."/>
            <person name="Mueller R.-W."/>
            <person name="Bruemmer F."/>
            <person name="Labrenz M."/>
            <person name="Spormann A.M."/>
            <person name="Op Den Camp H."/>
            <person name="Overmann J."/>
            <person name="Amann R."/>
            <person name="Jetten M.S.M."/>
            <person name="Mascher T."/>
            <person name="Medema M.H."/>
            <person name="Devos D.P."/>
            <person name="Kaster A.-K."/>
            <person name="Ovreas L."/>
            <person name="Rohde M."/>
            <person name="Galperin M.Y."/>
            <person name="Jogler C."/>
        </authorList>
    </citation>
    <scope>NUCLEOTIDE SEQUENCE [LARGE SCALE GENOMIC DNA]</scope>
    <source>
        <strain evidence="8 9">Enr8</strain>
    </source>
</reference>
<evidence type="ECO:0000313" key="8">
    <source>
        <dbReference type="EMBL" id="TWT32978.1"/>
    </source>
</evidence>
<evidence type="ECO:0000313" key="9">
    <source>
        <dbReference type="Proteomes" id="UP000318878"/>
    </source>
</evidence>
<dbReference type="InterPro" id="IPR011478">
    <property type="entry name" value="DUF1585"/>
</dbReference>
<dbReference type="Pfam" id="PF07637">
    <property type="entry name" value="PSD5"/>
    <property type="match status" value="1"/>
</dbReference>
<feature type="domain" description="DUF1592" evidence="5">
    <location>
        <begin position="473"/>
        <end position="600"/>
    </location>
</feature>